<dbReference type="InterPro" id="IPR001845">
    <property type="entry name" value="HTH_ArsR_DNA-bd_dom"/>
</dbReference>
<evidence type="ECO:0000256" key="3">
    <source>
        <dbReference type="ARBA" id="ARBA00023163"/>
    </source>
</evidence>
<organism evidence="5 6">
    <name type="scientific">Paenibacillus silvae</name>
    <dbReference type="NCBI Taxonomy" id="1325358"/>
    <lineage>
        <taxon>Bacteria</taxon>
        <taxon>Bacillati</taxon>
        <taxon>Bacillota</taxon>
        <taxon>Bacilli</taxon>
        <taxon>Bacillales</taxon>
        <taxon>Paenibacillaceae</taxon>
        <taxon>Paenibacillus</taxon>
    </lineage>
</organism>
<dbReference type="Proteomes" id="UP000652153">
    <property type="component" value="Unassembled WGS sequence"/>
</dbReference>
<evidence type="ECO:0000256" key="1">
    <source>
        <dbReference type="ARBA" id="ARBA00023015"/>
    </source>
</evidence>
<dbReference type="EMBL" id="BMFU01000009">
    <property type="protein sequence ID" value="GGH66474.1"/>
    <property type="molecule type" value="Genomic_DNA"/>
</dbReference>
<dbReference type="InterPro" id="IPR036388">
    <property type="entry name" value="WH-like_DNA-bd_sf"/>
</dbReference>
<keyword evidence="1" id="KW-0805">Transcription regulation</keyword>
<dbReference type="Gene3D" id="1.10.10.10">
    <property type="entry name" value="Winged helix-like DNA-binding domain superfamily/Winged helix DNA-binding domain"/>
    <property type="match status" value="1"/>
</dbReference>
<dbReference type="PRINTS" id="PR00778">
    <property type="entry name" value="HTHARSR"/>
</dbReference>
<evidence type="ECO:0000259" key="4">
    <source>
        <dbReference type="PROSITE" id="PS50987"/>
    </source>
</evidence>
<evidence type="ECO:0000313" key="5">
    <source>
        <dbReference type="EMBL" id="GGH66474.1"/>
    </source>
</evidence>
<protein>
    <submittedName>
        <fullName evidence="5">HTH-type transcriptional regulator YczG</fullName>
    </submittedName>
</protein>
<keyword evidence="2" id="KW-0238">DNA-binding</keyword>
<accession>A0ABQ1ZHI1</accession>
<evidence type="ECO:0000256" key="2">
    <source>
        <dbReference type="ARBA" id="ARBA00023125"/>
    </source>
</evidence>
<dbReference type="NCBIfam" id="NF033788">
    <property type="entry name" value="HTH_metalloreg"/>
    <property type="match status" value="1"/>
</dbReference>
<dbReference type="Pfam" id="PF12840">
    <property type="entry name" value="HTH_20"/>
    <property type="match status" value="1"/>
</dbReference>
<dbReference type="CDD" id="cd00090">
    <property type="entry name" value="HTH_ARSR"/>
    <property type="match status" value="1"/>
</dbReference>
<name>A0ABQ1ZHI1_9BACL</name>
<dbReference type="PANTHER" id="PTHR33154">
    <property type="entry name" value="TRANSCRIPTIONAL REGULATOR, ARSR FAMILY"/>
    <property type="match status" value="1"/>
</dbReference>
<dbReference type="SUPFAM" id="SSF46785">
    <property type="entry name" value="Winged helix' DNA-binding domain"/>
    <property type="match status" value="1"/>
</dbReference>
<dbReference type="PANTHER" id="PTHR33154:SF12">
    <property type="entry name" value="TRANSCRIPTIONAL REGULATORY PROTEIN"/>
    <property type="match status" value="1"/>
</dbReference>
<keyword evidence="3" id="KW-0804">Transcription</keyword>
<dbReference type="InterPro" id="IPR036390">
    <property type="entry name" value="WH_DNA-bd_sf"/>
</dbReference>
<dbReference type="InterPro" id="IPR011991">
    <property type="entry name" value="ArsR-like_HTH"/>
</dbReference>
<keyword evidence="6" id="KW-1185">Reference proteome</keyword>
<reference evidence="6" key="1">
    <citation type="journal article" date="2019" name="Int. J. Syst. Evol. Microbiol.">
        <title>The Global Catalogue of Microorganisms (GCM) 10K type strain sequencing project: providing services to taxonomists for standard genome sequencing and annotation.</title>
        <authorList>
            <consortium name="The Broad Institute Genomics Platform"/>
            <consortium name="The Broad Institute Genome Sequencing Center for Infectious Disease"/>
            <person name="Wu L."/>
            <person name="Ma J."/>
        </authorList>
    </citation>
    <scope>NUCLEOTIDE SEQUENCE [LARGE SCALE GENOMIC DNA]</scope>
    <source>
        <strain evidence="6">CGMCC 1.12770</strain>
    </source>
</reference>
<dbReference type="PROSITE" id="PS50987">
    <property type="entry name" value="HTH_ARSR_2"/>
    <property type="match status" value="1"/>
</dbReference>
<gene>
    <name evidence="5" type="primary">yczG</name>
    <name evidence="5" type="ORF">GCM10008014_46910</name>
</gene>
<proteinExistence type="predicted"/>
<evidence type="ECO:0000313" key="6">
    <source>
        <dbReference type="Proteomes" id="UP000652153"/>
    </source>
</evidence>
<dbReference type="InterPro" id="IPR051081">
    <property type="entry name" value="HTH_MetalResp_TranReg"/>
</dbReference>
<comment type="caution">
    <text evidence="5">The sequence shown here is derived from an EMBL/GenBank/DDBJ whole genome shotgun (WGS) entry which is preliminary data.</text>
</comment>
<dbReference type="SMART" id="SM00418">
    <property type="entry name" value="HTH_ARSR"/>
    <property type="match status" value="1"/>
</dbReference>
<feature type="domain" description="HTH arsR-type" evidence="4">
    <location>
        <begin position="18"/>
        <end position="112"/>
    </location>
</feature>
<sequence>MKDDAECATVYNMRTLKIPTASEMSLTKVCNALGDPVRMKIAHCLASSGEKNCSAFEVDHISKSTLSHHIKLLREAGIIQPRIEGKHHFYSLRKDELNTRFPGLVDMILQTGGLD</sequence>